<protein>
    <recommendedName>
        <fullName evidence="4">DnrO protein</fullName>
    </recommendedName>
</protein>
<evidence type="ECO:0000313" key="2">
    <source>
        <dbReference type="EMBL" id="MPR26035.1"/>
    </source>
</evidence>
<name>A0A5N7MGC2_9HYPH</name>
<sequence>MIINKSLAAALVALGLTVGLHGAVSAAAPHGPDGHAMEMYLDNGRKWQTDEALRTGMGRIRDAVDAARPMIHAGGYGAAEFSALADRIQEQVDDVVTNCKLPEQADVQLHLALAQVMDGIYVMKWEAGREQGALAIVQALDAYGEHFDHPGWKPLGHR</sequence>
<dbReference type="Proteomes" id="UP000403266">
    <property type="component" value="Unassembled WGS sequence"/>
</dbReference>
<gene>
    <name evidence="2" type="ORF">FS320_12560</name>
</gene>
<evidence type="ECO:0000256" key="1">
    <source>
        <dbReference type="SAM" id="SignalP"/>
    </source>
</evidence>
<evidence type="ECO:0008006" key="4">
    <source>
        <dbReference type="Google" id="ProtNLM"/>
    </source>
</evidence>
<organism evidence="2 3">
    <name type="scientific">Microvirga tunisiensis</name>
    <dbReference type="NCBI Taxonomy" id="2108360"/>
    <lineage>
        <taxon>Bacteria</taxon>
        <taxon>Pseudomonadati</taxon>
        <taxon>Pseudomonadota</taxon>
        <taxon>Alphaproteobacteria</taxon>
        <taxon>Hyphomicrobiales</taxon>
        <taxon>Methylobacteriaceae</taxon>
        <taxon>Microvirga</taxon>
    </lineage>
</organism>
<dbReference type="AlphaFoldDB" id="A0A5N7MGC2"/>
<evidence type="ECO:0000313" key="3">
    <source>
        <dbReference type="Proteomes" id="UP000403266"/>
    </source>
</evidence>
<proteinExistence type="predicted"/>
<dbReference type="OrthoDB" id="6933865at2"/>
<dbReference type="RefSeq" id="WP_152711971.1">
    <property type="nucleotide sequence ID" value="NZ_VOSJ01000006.1"/>
</dbReference>
<accession>A0A5N7MGC2</accession>
<dbReference type="EMBL" id="VOSK01000038">
    <property type="protein sequence ID" value="MPR26035.1"/>
    <property type="molecule type" value="Genomic_DNA"/>
</dbReference>
<feature type="chain" id="PRO_5030135386" description="DnrO protein" evidence="1">
    <location>
        <begin position="23"/>
        <end position="158"/>
    </location>
</feature>
<comment type="caution">
    <text evidence="2">The sequence shown here is derived from an EMBL/GenBank/DDBJ whole genome shotgun (WGS) entry which is preliminary data.</text>
</comment>
<keyword evidence="3" id="KW-1185">Reference proteome</keyword>
<reference evidence="2 3" key="1">
    <citation type="journal article" date="2019" name="Syst. Appl. Microbiol.">
        <title>Microvirga tunisiensis sp. nov., a root nodule symbiotic bacterium isolated from Lupinus micranthus and L. luteus grown in Northern Tunisia.</title>
        <authorList>
            <person name="Msaddak A."/>
            <person name="Rejili M."/>
            <person name="Duran D."/>
            <person name="Mars M."/>
            <person name="Palacios J.M."/>
            <person name="Ruiz-Argueso T."/>
            <person name="Rey L."/>
            <person name="Imperial J."/>
        </authorList>
    </citation>
    <scope>NUCLEOTIDE SEQUENCE [LARGE SCALE GENOMIC DNA]</scope>
    <source>
        <strain evidence="2 3">Lmie10</strain>
    </source>
</reference>
<feature type="signal peptide" evidence="1">
    <location>
        <begin position="1"/>
        <end position="22"/>
    </location>
</feature>
<keyword evidence="1" id="KW-0732">Signal</keyword>